<proteinExistence type="predicted"/>
<organism evidence="2 3">
    <name type="scientific">Brachionus plicatilis</name>
    <name type="common">Marine rotifer</name>
    <name type="synonym">Brachionus muelleri</name>
    <dbReference type="NCBI Taxonomy" id="10195"/>
    <lineage>
        <taxon>Eukaryota</taxon>
        <taxon>Metazoa</taxon>
        <taxon>Spiralia</taxon>
        <taxon>Gnathifera</taxon>
        <taxon>Rotifera</taxon>
        <taxon>Eurotatoria</taxon>
        <taxon>Monogononta</taxon>
        <taxon>Pseudotrocha</taxon>
        <taxon>Ploima</taxon>
        <taxon>Brachionidae</taxon>
        <taxon>Brachionus</taxon>
    </lineage>
</organism>
<gene>
    <name evidence="2" type="ORF">BpHYR1_016084</name>
</gene>
<protein>
    <submittedName>
        <fullName evidence="2">Uncharacterized protein</fullName>
    </submittedName>
</protein>
<dbReference type="AlphaFoldDB" id="A0A3M7SL82"/>
<keyword evidence="3" id="KW-1185">Reference proteome</keyword>
<feature type="non-terminal residue" evidence="2">
    <location>
        <position position="1"/>
    </location>
</feature>
<name>A0A3M7SL82_BRAPC</name>
<dbReference type="Proteomes" id="UP000276133">
    <property type="component" value="Unassembled WGS sequence"/>
</dbReference>
<reference evidence="2 3" key="1">
    <citation type="journal article" date="2018" name="Sci. Rep.">
        <title>Genomic signatures of local adaptation to the degree of environmental predictability in rotifers.</title>
        <authorList>
            <person name="Franch-Gras L."/>
            <person name="Hahn C."/>
            <person name="Garcia-Roger E.M."/>
            <person name="Carmona M.J."/>
            <person name="Serra M."/>
            <person name="Gomez A."/>
        </authorList>
    </citation>
    <scope>NUCLEOTIDE SEQUENCE [LARGE SCALE GENOMIC DNA]</scope>
    <source>
        <strain evidence="2">HYR1</strain>
    </source>
</reference>
<dbReference type="EMBL" id="REGN01001154">
    <property type="protein sequence ID" value="RNA36644.1"/>
    <property type="molecule type" value="Genomic_DNA"/>
</dbReference>
<evidence type="ECO:0000256" key="1">
    <source>
        <dbReference type="SAM" id="MobiDB-lite"/>
    </source>
</evidence>
<evidence type="ECO:0000313" key="2">
    <source>
        <dbReference type="EMBL" id="RNA36644.1"/>
    </source>
</evidence>
<feature type="region of interest" description="Disordered" evidence="1">
    <location>
        <begin position="1"/>
        <end position="42"/>
    </location>
</feature>
<comment type="caution">
    <text evidence="2">The sequence shown here is derived from an EMBL/GenBank/DDBJ whole genome shotgun (WGS) entry which is preliminary data.</text>
</comment>
<sequence length="83" mass="9203">GRDLKPNHQRRRTVPTVPYQPYRTKRTVPTESPEAYQPNRTKPPITGGLVWFGWYASGDSVGTVRFGAADGSVLGRDPGACRF</sequence>
<accession>A0A3M7SL82</accession>
<evidence type="ECO:0000313" key="3">
    <source>
        <dbReference type="Proteomes" id="UP000276133"/>
    </source>
</evidence>